<dbReference type="STRING" id="1297742.A176_005273"/>
<protein>
    <submittedName>
        <fullName evidence="1">Uncharacterized protein</fullName>
    </submittedName>
</protein>
<dbReference type="Proteomes" id="UP000009026">
    <property type="component" value="Chromosome"/>
</dbReference>
<sequence length="166" mass="18582">MTKRLWAHADEIGFLTLSPTSKSRHYDNWTGDPSVGGVLTRFLDPGQVRLYIKDAVMKRYARARREDPRMALSPLGIPLNFQVLRTYIKPHGLLLADGKVVCWGRANSWKLVLLAVHERAFEGRGAVAYGAVLTQAAGHFSDKEDRAVVEDAATKLGIQQLRWVLT</sequence>
<keyword evidence="2" id="KW-1185">Reference proteome</keyword>
<evidence type="ECO:0000313" key="2">
    <source>
        <dbReference type="Proteomes" id="UP000009026"/>
    </source>
</evidence>
<organism evidence="1 2">
    <name type="scientific">Pseudomyxococcus hansupus</name>
    <dbReference type="NCBI Taxonomy" id="1297742"/>
    <lineage>
        <taxon>Bacteria</taxon>
        <taxon>Pseudomonadati</taxon>
        <taxon>Myxococcota</taxon>
        <taxon>Myxococcia</taxon>
        <taxon>Myxococcales</taxon>
        <taxon>Cystobacterineae</taxon>
        <taxon>Myxococcaceae</taxon>
        <taxon>Pseudomyxococcus</taxon>
    </lineage>
</organism>
<dbReference type="eggNOG" id="ENOG5032T2E">
    <property type="taxonomic scope" value="Bacteria"/>
</dbReference>
<dbReference type="AlphaFoldDB" id="A0A0H4WY70"/>
<dbReference type="KEGG" id="mym:A176_005273"/>
<dbReference type="EMBL" id="CP012109">
    <property type="protein sequence ID" value="AKQ68361.1"/>
    <property type="molecule type" value="Genomic_DNA"/>
</dbReference>
<name>A0A0H4WY70_9BACT</name>
<reference evidence="1 2" key="1">
    <citation type="journal article" date="2016" name="PLoS ONE">
        <title>Complete Genome Sequence and Comparative Genomics of a Novel Myxobacterium Myxococcus hansupus.</title>
        <authorList>
            <person name="Sharma G."/>
            <person name="Narwani T."/>
            <person name="Subramanian S."/>
        </authorList>
    </citation>
    <scope>NUCLEOTIDE SEQUENCE [LARGE SCALE GENOMIC DNA]</scope>
    <source>
        <strain evidence="2">mixupus</strain>
    </source>
</reference>
<proteinExistence type="predicted"/>
<evidence type="ECO:0000313" key="1">
    <source>
        <dbReference type="EMBL" id="AKQ68361.1"/>
    </source>
</evidence>
<dbReference type="PATRIC" id="fig|1297742.4.peg.5355"/>
<gene>
    <name evidence="1" type="ORF">A176_005273</name>
</gene>
<accession>A0A0H4WY70</accession>